<evidence type="ECO:0000313" key="2">
    <source>
        <dbReference type="EMBL" id="WMV43043.1"/>
    </source>
</evidence>
<evidence type="ECO:0000313" key="3">
    <source>
        <dbReference type="Proteomes" id="UP001234989"/>
    </source>
</evidence>
<dbReference type="InterPro" id="IPR052343">
    <property type="entry name" value="Retrotransposon-Effector_Assoc"/>
</dbReference>
<organism evidence="2 3">
    <name type="scientific">Solanum verrucosum</name>
    <dbReference type="NCBI Taxonomy" id="315347"/>
    <lineage>
        <taxon>Eukaryota</taxon>
        <taxon>Viridiplantae</taxon>
        <taxon>Streptophyta</taxon>
        <taxon>Embryophyta</taxon>
        <taxon>Tracheophyta</taxon>
        <taxon>Spermatophyta</taxon>
        <taxon>Magnoliopsida</taxon>
        <taxon>eudicotyledons</taxon>
        <taxon>Gunneridae</taxon>
        <taxon>Pentapetalae</taxon>
        <taxon>asterids</taxon>
        <taxon>lamiids</taxon>
        <taxon>Solanales</taxon>
        <taxon>Solanaceae</taxon>
        <taxon>Solanoideae</taxon>
        <taxon>Solaneae</taxon>
        <taxon>Solanum</taxon>
    </lineage>
</organism>
<dbReference type="PANTHER" id="PTHR46890">
    <property type="entry name" value="NON-LTR RETROLELEMENT REVERSE TRANSCRIPTASE-LIKE PROTEIN-RELATED"/>
    <property type="match status" value="1"/>
</dbReference>
<dbReference type="AlphaFoldDB" id="A0AAF0UBM8"/>
<protein>
    <submittedName>
        <fullName evidence="2">Uncharacterized protein</fullName>
    </submittedName>
</protein>
<keyword evidence="3" id="KW-1185">Reference proteome</keyword>
<dbReference type="EMBL" id="CP133619">
    <property type="protein sequence ID" value="WMV43043.1"/>
    <property type="molecule type" value="Genomic_DNA"/>
</dbReference>
<reference evidence="2" key="1">
    <citation type="submission" date="2023-08" db="EMBL/GenBank/DDBJ databases">
        <title>A de novo genome assembly of Solanum verrucosum Schlechtendal, a Mexican diploid species geographically isolated from the other diploid A-genome species in potato relatives.</title>
        <authorList>
            <person name="Hosaka K."/>
        </authorList>
    </citation>
    <scope>NUCLEOTIDE SEQUENCE</scope>
    <source>
        <tissue evidence="2">Young leaves</tissue>
    </source>
</reference>
<accession>A0AAF0UBM8</accession>
<proteinExistence type="predicted"/>
<name>A0AAF0UBM8_SOLVR</name>
<sequence length="276" mass="31151">MADQIVQINGTGRRINSISNGGALQRGVHESLEVQRKPGLEMLDYHYSCGRTRFSKKLEKDLVDKEHVGCSELTAGANDTRQREGDFTMGKTKNGEIRENLGGTLSGSRRGSSGITVAEYGRKNLSYTLTCKFEAQLQSFSCHITEVYAPNRYIERRSVLEEIGDVRETSQWRPTSNIPNCPVISSEEKEILQRNFEEGEVLRCLKLCAMDKAPGPDGFTMGFYIKCWEIVKHDIMKAFQNFHEQGVLERSFNATFIALIPKNKGATELRDFRPIS</sequence>
<evidence type="ECO:0000256" key="1">
    <source>
        <dbReference type="SAM" id="MobiDB-lite"/>
    </source>
</evidence>
<feature type="region of interest" description="Disordered" evidence="1">
    <location>
        <begin position="81"/>
        <end position="108"/>
    </location>
</feature>
<gene>
    <name evidence="2" type="ORF">MTR67_036428</name>
</gene>
<dbReference type="Proteomes" id="UP001234989">
    <property type="component" value="Chromosome 8"/>
</dbReference>
<dbReference type="PANTHER" id="PTHR46890:SF50">
    <property type="entry name" value="RNA-DIRECTED DNA POLYMERASE, EUKARYOTA, REVERSE TRANSCRIPTASE ZINC-BINDING DOMAIN PROTEIN-RELATED"/>
    <property type="match status" value="1"/>
</dbReference>